<protein>
    <submittedName>
        <fullName evidence="1">Uncharacterized protein</fullName>
    </submittedName>
</protein>
<organism evidence="1 2">
    <name type="scientific">Sphingobium fuliginis (strain ATCC 27551)</name>
    <dbReference type="NCBI Taxonomy" id="336203"/>
    <lineage>
        <taxon>Bacteria</taxon>
        <taxon>Pseudomonadati</taxon>
        <taxon>Pseudomonadota</taxon>
        <taxon>Alphaproteobacteria</taxon>
        <taxon>Sphingomonadales</taxon>
        <taxon>Sphingomonadaceae</taxon>
        <taxon>Sphingobium</taxon>
    </lineage>
</organism>
<accession>A0A292ZEC9</accession>
<gene>
    <name evidence="1" type="ORF">SFOMI_1778</name>
</gene>
<comment type="caution">
    <text evidence="1">The sequence shown here is derived from an EMBL/GenBank/DDBJ whole genome shotgun (WGS) entry which is preliminary data.</text>
</comment>
<name>A0A292ZEC9_SPHSA</name>
<reference evidence="1 2" key="1">
    <citation type="journal article" date="2013" name="Biodegradation">
        <title>Occurrence of 4-tert-butylphenol (4-t-BP) biodegradation in an aquatic sample caused by the presence of Spirodela polyrrhiza and isolation of a 4-t-BP-utilizing bacterium.</title>
        <authorList>
            <person name="Ogata Y."/>
            <person name="Toyama T."/>
            <person name="Yu N."/>
            <person name="Wang X."/>
            <person name="Sei K."/>
            <person name="Ike M."/>
        </authorList>
    </citation>
    <scope>NUCLEOTIDE SEQUENCE [LARGE SCALE GENOMIC DNA]</scope>
    <source>
        <strain evidence="1 2">OMI</strain>
    </source>
</reference>
<proteinExistence type="predicted"/>
<reference evidence="1 2" key="2">
    <citation type="journal article" date="2013" name="Environ. Sci. Technol.">
        <title>The 4-tert-butylphenol-utilizing bacterium Sphingobium fuliginis OMI can degrade bisphenols via phenolic ring hydroxylation and meta-cleavage pathway.</title>
        <authorList>
            <person name="Ogata Y."/>
            <person name="Goda S."/>
            <person name="Toyama T."/>
            <person name="Sei K."/>
            <person name="Ike M."/>
        </authorList>
    </citation>
    <scope>NUCLEOTIDE SEQUENCE [LARGE SCALE GENOMIC DNA]</scope>
    <source>
        <strain evidence="1 2">OMI</strain>
    </source>
</reference>
<evidence type="ECO:0000313" key="2">
    <source>
        <dbReference type="Proteomes" id="UP000221538"/>
    </source>
</evidence>
<evidence type="ECO:0000313" key="1">
    <source>
        <dbReference type="EMBL" id="GAY21241.1"/>
    </source>
</evidence>
<sequence length="45" mass="4982">MCGKSGRLRCIQPAQDGMLRCVNRRLVPANWASGSVAWRPTHDEG</sequence>
<dbReference type="AlphaFoldDB" id="A0A292ZEC9"/>
<dbReference type="EMBL" id="BEWI01000031">
    <property type="protein sequence ID" value="GAY21241.1"/>
    <property type="molecule type" value="Genomic_DNA"/>
</dbReference>
<dbReference type="Proteomes" id="UP000221538">
    <property type="component" value="Unassembled WGS sequence"/>
</dbReference>